<protein>
    <submittedName>
        <fullName evidence="3">PAS domain S-box-containing protein</fullName>
    </submittedName>
</protein>
<comment type="caution">
    <text evidence="3">The sequence shown here is derived from an EMBL/GenBank/DDBJ whole genome shotgun (WGS) entry which is preliminary data.</text>
</comment>
<dbReference type="PROSITE" id="PS50112">
    <property type="entry name" value="PAS"/>
    <property type="match status" value="2"/>
</dbReference>
<dbReference type="EMBL" id="FNBJ01000059">
    <property type="protein sequence ID" value="SDG19255.1"/>
    <property type="molecule type" value="Genomic_DNA"/>
</dbReference>
<dbReference type="Proteomes" id="UP000199519">
    <property type="component" value="Unassembled WGS sequence"/>
</dbReference>
<dbReference type="InterPro" id="IPR052155">
    <property type="entry name" value="Biofilm_reg_signaling"/>
</dbReference>
<keyword evidence="4" id="KW-1185">Reference proteome</keyword>
<gene>
    <name evidence="3" type="ORF">SAMN04488598_1591</name>
</gene>
<proteinExistence type="predicted"/>
<evidence type="ECO:0000259" key="1">
    <source>
        <dbReference type="PROSITE" id="PS50112"/>
    </source>
</evidence>
<dbReference type="InterPro" id="IPR000700">
    <property type="entry name" value="PAS-assoc_C"/>
</dbReference>
<dbReference type="CDD" id="cd00130">
    <property type="entry name" value="PAS"/>
    <property type="match status" value="2"/>
</dbReference>
<feature type="domain" description="PAS" evidence="1">
    <location>
        <begin position="139"/>
        <end position="209"/>
    </location>
</feature>
<dbReference type="InterPro" id="IPR000014">
    <property type="entry name" value="PAS"/>
</dbReference>
<dbReference type="PANTHER" id="PTHR44757:SF2">
    <property type="entry name" value="BIOFILM ARCHITECTURE MAINTENANCE PROTEIN MBAA"/>
    <property type="match status" value="1"/>
</dbReference>
<name>A0ABY0NVF5_9FIRM</name>
<dbReference type="PANTHER" id="PTHR44757">
    <property type="entry name" value="DIGUANYLATE CYCLASE DGCP"/>
    <property type="match status" value="1"/>
</dbReference>
<accession>A0ABY0NVF5</accession>
<feature type="domain" description="PAS" evidence="1">
    <location>
        <begin position="15"/>
        <end position="85"/>
    </location>
</feature>
<evidence type="ECO:0000313" key="3">
    <source>
        <dbReference type="EMBL" id="SDG19255.1"/>
    </source>
</evidence>
<evidence type="ECO:0000259" key="2">
    <source>
        <dbReference type="PROSITE" id="PS50113"/>
    </source>
</evidence>
<sequence>DEISDSKIENQILKRNEDYKELFQKTEEGIVIVDEDFHIIKVNDYFIEMFGYDEQKIIGENIKKIVPIDRTRETDNYIYKLSQGENVNSRTIREKANGELIDVSIQAFPVSLEEENIGYYIIYRDITELKETKSKYKNIKDRYKALFENDYTVMLIIDPDNGKIVDANPAAVNFYGWSKEELTSMKISDINVLNKEEVKKEMEEAREKSKNYFNFKHRTVNEEAKDVEVYSQPIPFAEKEYLYLIIHEKKIKIFEGE</sequence>
<dbReference type="Pfam" id="PF13426">
    <property type="entry name" value="PAS_9"/>
    <property type="match status" value="2"/>
</dbReference>
<dbReference type="Gene3D" id="3.30.450.20">
    <property type="entry name" value="PAS domain"/>
    <property type="match status" value="2"/>
</dbReference>
<dbReference type="InterPro" id="IPR035965">
    <property type="entry name" value="PAS-like_dom_sf"/>
</dbReference>
<feature type="domain" description="PAC" evidence="2">
    <location>
        <begin position="85"/>
        <end position="138"/>
    </location>
</feature>
<dbReference type="SUPFAM" id="SSF55785">
    <property type="entry name" value="PYP-like sensor domain (PAS domain)"/>
    <property type="match status" value="2"/>
</dbReference>
<dbReference type="PROSITE" id="PS50113">
    <property type="entry name" value="PAC"/>
    <property type="match status" value="1"/>
</dbReference>
<dbReference type="SMART" id="SM00091">
    <property type="entry name" value="PAS"/>
    <property type="match status" value="2"/>
</dbReference>
<dbReference type="RefSeq" id="WP_143008823.1">
    <property type="nucleotide sequence ID" value="NZ_FNBJ01000059.1"/>
</dbReference>
<evidence type="ECO:0000313" key="4">
    <source>
        <dbReference type="Proteomes" id="UP000199519"/>
    </source>
</evidence>
<dbReference type="NCBIfam" id="TIGR00229">
    <property type="entry name" value="sensory_box"/>
    <property type="match status" value="2"/>
</dbReference>
<reference evidence="3 4" key="1">
    <citation type="submission" date="2016-10" db="EMBL/GenBank/DDBJ databases">
        <authorList>
            <person name="Varghese N."/>
            <person name="Submissions S."/>
        </authorList>
    </citation>
    <scope>NUCLEOTIDE SEQUENCE [LARGE SCALE GENOMIC DNA]</scope>
    <source>
        <strain evidence="3 4">WG2</strain>
    </source>
</reference>
<organism evidence="3 4">
    <name type="scientific">Halanaerobium congolense</name>
    <dbReference type="NCBI Taxonomy" id="54121"/>
    <lineage>
        <taxon>Bacteria</taxon>
        <taxon>Bacillati</taxon>
        <taxon>Bacillota</taxon>
        <taxon>Clostridia</taxon>
        <taxon>Halanaerobiales</taxon>
        <taxon>Halanaerobiaceae</taxon>
        <taxon>Halanaerobium</taxon>
    </lineage>
</organism>
<feature type="non-terminal residue" evidence="3">
    <location>
        <position position="1"/>
    </location>
</feature>